<dbReference type="AlphaFoldDB" id="A0A2A7S422"/>
<proteinExistence type="predicted"/>
<gene>
    <name evidence="1" type="ORF">CRM94_28800</name>
</gene>
<name>A0A2A7S422_BURGA</name>
<evidence type="ECO:0000313" key="1">
    <source>
        <dbReference type="EMBL" id="PEH38397.1"/>
    </source>
</evidence>
<accession>A0A2A7S422</accession>
<dbReference type="EMBL" id="PDDY01000004">
    <property type="protein sequence ID" value="PEH38397.1"/>
    <property type="molecule type" value="Genomic_DNA"/>
</dbReference>
<protein>
    <submittedName>
        <fullName evidence="1">DUF1488 domain-containing protein</fullName>
    </submittedName>
</protein>
<organism evidence="1 2">
    <name type="scientific">Burkholderia gladioli</name>
    <name type="common">Pseudomonas marginata</name>
    <name type="synonym">Phytomonas marginata</name>
    <dbReference type="NCBI Taxonomy" id="28095"/>
    <lineage>
        <taxon>Bacteria</taxon>
        <taxon>Pseudomonadati</taxon>
        <taxon>Pseudomonadota</taxon>
        <taxon>Betaproteobacteria</taxon>
        <taxon>Burkholderiales</taxon>
        <taxon>Burkholderiaceae</taxon>
        <taxon>Burkholderia</taxon>
    </lineage>
</organism>
<dbReference type="Gene3D" id="3.30.160.140">
    <property type="entry name" value="Shew3726-like"/>
    <property type="match status" value="1"/>
</dbReference>
<dbReference type="SUPFAM" id="SSF160272">
    <property type="entry name" value="Shew3726-like"/>
    <property type="match status" value="1"/>
</dbReference>
<dbReference type="Proteomes" id="UP000220629">
    <property type="component" value="Unassembled WGS sequence"/>
</dbReference>
<dbReference type="RefSeq" id="WP_096748848.1">
    <property type="nucleotide sequence ID" value="NZ_CADEPO010000002.1"/>
</dbReference>
<reference evidence="2" key="1">
    <citation type="submission" date="2017-09" db="EMBL/GenBank/DDBJ databases">
        <title>FDA dAtabase for Regulatory Grade micrObial Sequences (FDA-ARGOS): Supporting development and validation of Infectious Disease Dx tests.</title>
        <authorList>
            <person name="Minogue T."/>
            <person name="Wolcott M."/>
            <person name="Wasieloski L."/>
            <person name="Aguilar W."/>
            <person name="Moore D."/>
            <person name="Tallon L."/>
            <person name="Sadzewicz L."/>
            <person name="Ott S."/>
            <person name="Zhao X."/>
            <person name="Nagaraj S."/>
            <person name="Vavikolanu K."/>
            <person name="Aluvathingal J."/>
            <person name="Nadendla S."/>
            <person name="Sichtig H."/>
        </authorList>
    </citation>
    <scope>NUCLEOTIDE SEQUENCE [LARGE SCALE GENOMIC DNA]</scope>
    <source>
        <strain evidence="2">FDAARGOS_390</strain>
    </source>
</reference>
<evidence type="ECO:0000313" key="2">
    <source>
        <dbReference type="Proteomes" id="UP000220629"/>
    </source>
</evidence>
<dbReference type="InterPro" id="IPR036692">
    <property type="entry name" value="Shew3726-like_sf"/>
</dbReference>
<comment type="caution">
    <text evidence="1">The sequence shown here is derived from an EMBL/GenBank/DDBJ whole genome shotgun (WGS) entry which is preliminary data.</text>
</comment>
<dbReference type="Pfam" id="PF07369">
    <property type="entry name" value="DUF1488"/>
    <property type="match status" value="1"/>
</dbReference>
<dbReference type="InterPro" id="IPR009962">
    <property type="entry name" value="DUF1488"/>
</dbReference>
<sequence length="96" mass="10810">MHISFPAEAPRYCGLDPALSFSALVDGRRVLCVITAEALEDHFLAASSRESDLLDAFQRHRETIENAARCLLQEIGGRPVLLHSGYFRFYERGSRD</sequence>